<comment type="caution">
    <text evidence="2">The sequence shown here is derived from an EMBL/GenBank/DDBJ whole genome shotgun (WGS) entry which is preliminary data.</text>
</comment>
<dbReference type="RefSeq" id="WP_173744347.1">
    <property type="nucleotide sequence ID" value="NZ_JAAIPF010000048.1"/>
</dbReference>
<dbReference type="EMBL" id="JAAIPF010000048">
    <property type="protein sequence ID" value="NSF75159.1"/>
    <property type="molecule type" value="Genomic_DNA"/>
</dbReference>
<dbReference type="InterPro" id="IPR007345">
    <property type="entry name" value="Polysacch_pyruvyl_Trfase"/>
</dbReference>
<evidence type="ECO:0000313" key="3">
    <source>
        <dbReference type="Proteomes" id="UP000822152"/>
    </source>
</evidence>
<dbReference type="Pfam" id="PF04230">
    <property type="entry name" value="PS_pyruv_trans"/>
    <property type="match status" value="1"/>
</dbReference>
<reference evidence="2 3" key="1">
    <citation type="journal article" date="2020" name="Cell Host Microbe">
        <title>Functional and Genomic Variation between Human-Derived Isolates of Lachnospiraceae Reveals Inter- and Intra-Species Diversity.</title>
        <authorList>
            <person name="Sorbara M.T."/>
            <person name="Littmann E.R."/>
            <person name="Fontana E."/>
            <person name="Moody T.U."/>
            <person name="Kohout C.E."/>
            <person name="Gjonbalaj M."/>
            <person name="Eaton V."/>
            <person name="Seok R."/>
            <person name="Leiner I.M."/>
            <person name="Pamer E.G."/>
        </authorList>
    </citation>
    <scope>NUCLEOTIDE SEQUENCE [LARGE SCALE GENOMIC DNA]</scope>
    <source>
        <strain evidence="2 3">MSK.20.11</strain>
    </source>
</reference>
<accession>A0ABX2GTR7</accession>
<keyword evidence="3" id="KW-1185">Reference proteome</keyword>
<keyword evidence="2" id="KW-0808">Transferase</keyword>
<feature type="domain" description="Polysaccharide pyruvyl transferase" evidence="1">
    <location>
        <begin position="18"/>
        <end position="315"/>
    </location>
</feature>
<evidence type="ECO:0000259" key="1">
    <source>
        <dbReference type="Pfam" id="PF04230"/>
    </source>
</evidence>
<organism evidence="2 3">
    <name type="scientific">Blautia wexlerae</name>
    <dbReference type="NCBI Taxonomy" id="418240"/>
    <lineage>
        <taxon>Bacteria</taxon>
        <taxon>Bacillati</taxon>
        <taxon>Bacillota</taxon>
        <taxon>Clostridia</taxon>
        <taxon>Lachnospirales</taxon>
        <taxon>Lachnospiraceae</taxon>
        <taxon>Blautia</taxon>
    </lineage>
</organism>
<dbReference type="Proteomes" id="UP000822152">
    <property type="component" value="Unassembled WGS sequence"/>
</dbReference>
<name>A0ABX2GTR7_9FIRM</name>
<gene>
    <name evidence="2" type="ORF">G4952_15445</name>
</gene>
<evidence type="ECO:0000313" key="2">
    <source>
        <dbReference type="EMBL" id="NSF75159.1"/>
    </source>
</evidence>
<sequence length="387" mass="45701">MDKKNTRIGILTFHKAINYGSVLQAWALQQTLKTNEYDSEIIDYEPKELKHLYETRLKDAKGFKRKLKRFLSLKGKVFLQREKFQCFRKEDLYLSKERYTYNSDFGSIADKYDVIITGSDQVWNTNIEDCDPVFFLPFPFKGKKIAYACSVNEGRVNERFPEEWLNKWLQQYNFISVREQSGVEKVSSFLDNNMKIYNTLDPTLLLDKEMYNSLIGEKIKQEHYIFLYNMWTKMEGIQVARKISEKLGLPVYTLTNQMDMIRIIKYSSNGVKVDLQHTGPKDFLNYIYYSDFVITDSFHGTAFSIIFNKEFLTLNAHTDNGKYKNDERLKNILSHESLSERFVKIGDIDSFDLRKKIDYKIVNEYRENLKSQSLCLLFDAIEGRNNL</sequence>
<protein>
    <submittedName>
        <fullName evidence="2">Polysaccharide pyruvyl transferase family protein</fullName>
    </submittedName>
</protein>
<dbReference type="GO" id="GO:0016740">
    <property type="term" value="F:transferase activity"/>
    <property type="evidence" value="ECO:0007669"/>
    <property type="project" value="UniProtKB-KW"/>
</dbReference>
<proteinExistence type="predicted"/>